<organism evidence="1 2">
    <name type="scientific">Flavobacterium palustre</name>
    <dbReference type="NCBI Taxonomy" id="1476463"/>
    <lineage>
        <taxon>Bacteria</taxon>
        <taxon>Pseudomonadati</taxon>
        <taxon>Bacteroidota</taxon>
        <taxon>Flavobacteriia</taxon>
        <taxon>Flavobacteriales</taxon>
        <taxon>Flavobacteriaceae</taxon>
        <taxon>Flavobacterium</taxon>
    </lineage>
</organism>
<keyword evidence="2" id="KW-1185">Reference proteome</keyword>
<dbReference type="EMBL" id="BMGA01000001">
    <property type="protein sequence ID" value="GGA65348.1"/>
    <property type="molecule type" value="Genomic_DNA"/>
</dbReference>
<accession>A0ABQ1H8K3</accession>
<proteinExistence type="predicted"/>
<evidence type="ECO:0000313" key="1">
    <source>
        <dbReference type="EMBL" id="GGA65348.1"/>
    </source>
</evidence>
<sequence length="63" mass="7500">MLKKLNPSSQNNKKPENQLLTQAKYYKQNHYKNTKKTQQTALQMININKTLETLKIHLNIFKI</sequence>
<dbReference type="Proteomes" id="UP000658793">
    <property type="component" value="Unassembled WGS sequence"/>
</dbReference>
<comment type="caution">
    <text evidence="1">The sequence shown here is derived from an EMBL/GenBank/DDBJ whole genome shotgun (WGS) entry which is preliminary data.</text>
</comment>
<name>A0ABQ1H8K3_9FLAO</name>
<protein>
    <submittedName>
        <fullName evidence="1">Uncharacterized protein</fullName>
    </submittedName>
</protein>
<gene>
    <name evidence="1" type="ORF">GCM10008015_02610</name>
</gene>
<reference evidence="2" key="1">
    <citation type="journal article" date="2019" name="Int. J. Syst. Evol. Microbiol.">
        <title>The Global Catalogue of Microorganisms (GCM) 10K type strain sequencing project: providing services to taxonomists for standard genome sequencing and annotation.</title>
        <authorList>
            <consortium name="The Broad Institute Genomics Platform"/>
            <consortium name="The Broad Institute Genome Sequencing Center for Infectious Disease"/>
            <person name="Wu L."/>
            <person name="Ma J."/>
        </authorList>
    </citation>
    <scope>NUCLEOTIDE SEQUENCE [LARGE SCALE GENOMIC DNA]</scope>
    <source>
        <strain evidence="2">CGMCC 1.12811</strain>
    </source>
</reference>
<evidence type="ECO:0000313" key="2">
    <source>
        <dbReference type="Proteomes" id="UP000658793"/>
    </source>
</evidence>